<gene>
    <name evidence="1" type="ORF">RM590_17785</name>
</gene>
<dbReference type="Proteomes" id="UP001183246">
    <property type="component" value="Unassembled WGS sequence"/>
</dbReference>
<proteinExistence type="predicted"/>
<organism evidence="1 2">
    <name type="scientific">Streptomyces litchfieldiae</name>
    <dbReference type="NCBI Taxonomy" id="3075543"/>
    <lineage>
        <taxon>Bacteria</taxon>
        <taxon>Bacillati</taxon>
        <taxon>Actinomycetota</taxon>
        <taxon>Actinomycetes</taxon>
        <taxon>Kitasatosporales</taxon>
        <taxon>Streptomycetaceae</taxon>
        <taxon>Streptomyces</taxon>
    </lineage>
</organism>
<keyword evidence="2" id="KW-1185">Reference proteome</keyword>
<reference evidence="2" key="1">
    <citation type="submission" date="2023-07" db="EMBL/GenBank/DDBJ databases">
        <title>30 novel species of actinomycetes from the DSMZ collection.</title>
        <authorList>
            <person name="Nouioui I."/>
        </authorList>
    </citation>
    <scope>NUCLEOTIDE SEQUENCE [LARGE SCALE GENOMIC DNA]</scope>
    <source>
        <strain evidence="2">DSM 44938</strain>
    </source>
</reference>
<dbReference type="EMBL" id="JAVREL010000010">
    <property type="protein sequence ID" value="MDT0344451.1"/>
    <property type="molecule type" value="Genomic_DNA"/>
</dbReference>
<accession>A0ABU2MS42</accession>
<name>A0ABU2MS42_9ACTN</name>
<dbReference type="RefSeq" id="WP_311705588.1">
    <property type="nucleotide sequence ID" value="NZ_JAVREL010000010.1"/>
</dbReference>
<sequence>MRQWRVLGTLVRRALRHPSADVREVGRDYLAVYEDVASLLSSRE</sequence>
<evidence type="ECO:0000313" key="1">
    <source>
        <dbReference type="EMBL" id="MDT0344451.1"/>
    </source>
</evidence>
<protein>
    <submittedName>
        <fullName evidence="1">Uncharacterized protein</fullName>
    </submittedName>
</protein>
<comment type="caution">
    <text evidence="1">The sequence shown here is derived from an EMBL/GenBank/DDBJ whole genome shotgun (WGS) entry which is preliminary data.</text>
</comment>
<evidence type="ECO:0000313" key="2">
    <source>
        <dbReference type="Proteomes" id="UP001183246"/>
    </source>
</evidence>